<accession>A0ABU5F7N2</accession>
<proteinExistence type="predicted"/>
<comment type="caution">
    <text evidence="1">The sequence shown here is derived from an EMBL/GenBank/DDBJ whole genome shotgun (WGS) entry which is preliminary data.</text>
</comment>
<gene>
    <name evidence="1" type="ORF">R5W23_003798</name>
</gene>
<sequence>MDHNIVENFVAQIHYLVTVPAYRASLGFLAAAGRGNPKYASFKAAADLYQRCTDDERRSLNDFCYSAIHYACFSFLQFLEEYSEQDEGTEGKKIELRLIEADADTPPVDLFALSQNQLRTLFRRYTASEEWKAFLSKLAPDKSEGEV</sequence>
<evidence type="ECO:0000313" key="2">
    <source>
        <dbReference type="Proteomes" id="UP001272242"/>
    </source>
</evidence>
<evidence type="ECO:0000313" key="1">
    <source>
        <dbReference type="EMBL" id="MDY3562333.1"/>
    </source>
</evidence>
<keyword evidence="2" id="KW-1185">Reference proteome</keyword>
<name>A0ABU5F7N2_9BACT</name>
<dbReference type="Proteomes" id="UP001272242">
    <property type="component" value="Unassembled WGS sequence"/>
</dbReference>
<dbReference type="EMBL" id="JAXBLV010000211">
    <property type="protein sequence ID" value="MDY3562333.1"/>
    <property type="molecule type" value="Genomic_DNA"/>
</dbReference>
<reference evidence="2" key="1">
    <citation type="journal article" date="2023" name="Mar. Drugs">
        <title>Gemmata algarum, a Novel Planctomycete Isolated from an Algal Mat, Displays Antimicrobial Activity.</title>
        <authorList>
            <person name="Kumar G."/>
            <person name="Kallscheuer N."/>
            <person name="Kashif M."/>
            <person name="Ahamad S."/>
            <person name="Jagadeeshwari U."/>
            <person name="Pannikurungottu S."/>
            <person name="Haufschild T."/>
            <person name="Kabuu M."/>
            <person name="Sasikala C."/>
            <person name="Jogler C."/>
            <person name="Ramana C."/>
        </authorList>
    </citation>
    <scope>NUCLEOTIDE SEQUENCE [LARGE SCALE GENOMIC DNA]</scope>
    <source>
        <strain evidence="2">JC673</strain>
    </source>
</reference>
<protein>
    <submittedName>
        <fullName evidence="1">Uncharacterized protein</fullName>
    </submittedName>
</protein>
<organism evidence="1 2">
    <name type="scientific">Gemmata algarum</name>
    <dbReference type="NCBI Taxonomy" id="2975278"/>
    <lineage>
        <taxon>Bacteria</taxon>
        <taxon>Pseudomonadati</taxon>
        <taxon>Planctomycetota</taxon>
        <taxon>Planctomycetia</taxon>
        <taxon>Gemmatales</taxon>
        <taxon>Gemmataceae</taxon>
        <taxon>Gemmata</taxon>
    </lineage>
</organism>
<dbReference type="RefSeq" id="WP_320688642.1">
    <property type="nucleotide sequence ID" value="NZ_JAXBLV010000211.1"/>
</dbReference>